<dbReference type="InterPro" id="IPR005227">
    <property type="entry name" value="YqgF"/>
</dbReference>
<reference evidence="7 8" key="1">
    <citation type="journal article" date="2016" name="Nat. Commun.">
        <title>Thousands of microbial genomes shed light on interconnected biogeochemical processes in an aquifer system.</title>
        <authorList>
            <person name="Anantharaman K."/>
            <person name="Brown C.T."/>
            <person name="Hug L.A."/>
            <person name="Sharon I."/>
            <person name="Castelle C.J."/>
            <person name="Probst A.J."/>
            <person name="Thomas B.C."/>
            <person name="Singh A."/>
            <person name="Wilkins M.J."/>
            <person name="Karaoz U."/>
            <person name="Brodie E.L."/>
            <person name="Williams K.H."/>
            <person name="Hubbard S.S."/>
            <person name="Banfield J.F."/>
        </authorList>
    </citation>
    <scope>NUCLEOTIDE SEQUENCE [LARGE SCALE GENOMIC DNA]</scope>
</reference>
<keyword evidence="1 5" id="KW-0963">Cytoplasm</keyword>
<dbReference type="GO" id="GO:0004518">
    <property type="term" value="F:nuclease activity"/>
    <property type="evidence" value="ECO:0007669"/>
    <property type="project" value="UniProtKB-KW"/>
</dbReference>
<dbReference type="Pfam" id="PF03652">
    <property type="entry name" value="RuvX"/>
    <property type="match status" value="1"/>
</dbReference>
<dbReference type="InterPro" id="IPR006641">
    <property type="entry name" value="YqgF/RNaseH-like_dom"/>
</dbReference>
<organism evidence="7 8">
    <name type="scientific">Candidatus Woesebacteria bacterium RIFCSPHIGHO2_02_FULL_39_13</name>
    <dbReference type="NCBI Taxonomy" id="1802505"/>
    <lineage>
        <taxon>Bacteria</taxon>
        <taxon>Candidatus Woeseibacteriota</taxon>
    </lineage>
</organism>
<comment type="caution">
    <text evidence="7">The sequence shown here is derived from an EMBL/GenBank/DDBJ whole genome shotgun (WGS) entry which is preliminary data.</text>
</comment>
<dbReference type="SMART" id="SM00732">
    <property type="entry name" value="YqgFc"/>
    <property type="match status" value="1"/>
</dbReference>
<comment type="function">
    <text evidence="5">Could be a nuclease involved in processing of the 5'-end of pre-16S rRNA.</text>
</comment>
<dbReference type="SUPFAM" id="SSF53098">
    <property type="entry name" value="Ribonuclease H-like"/>
    <property type="match status" value="1"/>
</dbReference>
<dbReference type="PANTHER" id="PTHR33317">
    <property type="entry name" value="POLYNUCLEOTIDYL TRANSFERASE, RIBONUCLEASE H-LIKE SUPERFAMILY PROTEIN"/>
    <property type="match status" value="1"/>
</dbReference>
<name>A0A1F7Z1P1_9BACT</name>
<dbReference type="Proteomes" id="UP000177169">
    <property type="component" value="Unassembled WGS sequence"/>
</dbReference>
<evidence type="ECO:0000313" key="8">
    <source>
        <dbReference type="Proteomes" id="UP000177169"/>
    </source>
</evidence>
<dbReference type="CDD" id="cd16964">
    <property type="entry name" value="YqgF"/>
    <property type="match status" value="1"/>
</dbReference>
<dbReference type="STRING" id="1802505.A3D01_01090"/>
<dbReference type="EC" id="3.1.-.-" evidence="5"/>
<comment type="subcellular location">
    <subcellularLocation>
        <location evidence="5">Cytoplasm</location>
    </subcellularLocation>
</comment>
<dbReference type="NCBIfam" id="TIGR00250">
    <property type="entry name" value="RNAse_H_YqgF"/>
    <property type="match status" value="1"/>
</dbReference>
<feature type="domain" description="YqgF/RNase H-like" evidence="6">
    <location>
        <begin position="1"/>
        <end position="95"/>
    </location>
</feature>
<dbReference type="InterPro" id="IPR012337">
    <property type="entry name" value="RNaseH-like_sf"/>
</dbReference>
<keyword evidence="4 5" id="KW-0378">Hydrolase</keyword>
<dbReference type="Gene3D" id="3.30.420.140">
    <property type="entry name" value="YqgF/RNase H-like domain"/>
    <property type="match status" value="1"/>
</dbReference>
<sequence>MKVLAIDYGRKKIGVAVANSESNLAEPLSVIRFETQEEAIKRVSEIAKIENVAKVIVGVSEGEMAKETKMFGKKLEEELKIAVIYQDETLSTQEAQVLSIKAKIKRKKRRELEDAYSAALILQNYLDNVK</sequence>
<evidence type="ECO:0000259" key="6">
    <source>
        <dbReference type="SMART" id="SM00732"/>
    </source>
</evidence>
<dbReference type="GO" id="GO:0005829">
    <property type="term" value="C:cytosol"/>
    <property type="evidence" value="ECO:0007669"/>
    <property type="project" value="TreeGrafter"/>
</dbReference>
<dbReference type="GO" id="GO:0000967">
    <property type="term" value="P:rRNA 5'-end processing"/>
    <property type="evidence" value="ECO:0007669"/>
    <property type="project" value="UniProtKB-UniRule"/>
</dbReference>
<proteinExistence type="inferred from homology"/>
<evidence type="ECO:0000256" key="3">
    <source>
        <dbReference type="ARBA" id="ARBA00022722"/>
    </source>
</evidence>
<comment type="similarity">
    <text evidence="5">Belongs to the YqgF HJR family.</text>
</comment>
<dbReference type="HAMAP" id="MF_00651">
    <property type="entry name" value="Nuclease_YqgF"/>
    <property type="match status" value="1"/>
</dbReference>
<keyword evidence="2 5" id="KW-0690">Ribosome biogenesis</keyword>
<evidence type="ECO:0000256" key="5">
    <source>
        <dbReference type="HAMAP-Rule" id="MF_00651"/>
    </source>
</evidence>
<dbReference type="PANTHER" id="PTHR33317:SF4">
    <property type="entry name" value="POLYNUCLEOTIDYL TRANSFERASE, RIBONUCLEASE H-LIKE SUPERFAMILY PROTEIN"/>
    <property type="match status" value="1"/>
</dbReference>
<gene>
    <name evidence="7" type="ORF">A3D01_01090</name>
</gene>
<evidence type="ECO:0000256" key="2">
    <source>
        <dbReference type="ARBA" id="ARBA00022517"/>
    </source>
</evidence>
<dbReference type="InterPro" id="IPR037027">
    <property type="entry name" value="YqgF/RNaseH-like_dom_sf"/>
</dbReference>
<protein>
    <recommendedName>
        <fullName evidence="5">Putative pre-16S rRNA nuclease</fullName>
        <ecNumber evidence="5">3.1.-.-</ecNumber>
    </recommendedName>
</protein>
<evidence type="ECO:0000313" key="7">
    <source>
        <dbReference type="EMBL" id="OGM33533.1"/>
    </source>
</evidence>
<evidence type="ECO:0000256" key="1">
    <source>
        <dbReference type="ARBA" id="ARBA00022490"/>
    </source>
</evidence>
<keyword evidence="3 5" id="KW-0540">Nuclease</keyword>
<accession>A0A1F7Z1P1</accession>
<dbReference type="GO" id="GO:0016788">
    <property type="term" value="F:hydrolase activity, acting on ester bonds"/>
    <property type="evidence" value="ECO:0007669"/>
    <property type="project" value="UniProtKB-UniRule"/>
</dbReference>
<dbReference type="EMBL" id="MGGR01000016">
    <property type="protein sequence ID" value="OGM33533.1"/>
    <property type="molecule type" value="Genomic_DNA"/>
</dbReference>
<dbReference type="AlphaFoldDB" id="A0A1F7Z1P1"/>
<evidence type="ECO:0000256" key="4">
    <source>
        <dbReference type="ARBA" id="ARBA00022801"/>
    </source>
</evidence>